<name>A0A833DSW5_9CREN</name>
<evidence type="ECO:0000313" key="4">
    <source>
        <dbReference type="Proteomes" id="UP000605805"/>
    </source>
</evidence>
<dbReference type="Proteomes" id="UP000605805">
    <property type="component" value="Unassembled WGS sequence"/>
</dbReference>
<sequence>MEVYRDRVVYVETNRLIAYRGGSIELNTLKAYVEGLRVCKDGCWAIVSQQGDVDRSRMEMDLKMVEAGLGDCGGIAEARLFRGRVELGRSDIDVETLVREVRELCGEAKALGVSKCEIVVNVKSILKAIEREDGERAEELRNVAEIEVGLAGVAPSGRPSYGSSFRASILWNPQDLTKLVDNAMQQALDVLRKSGAAKPLSIYMIGRTTVVLDPIATAALFHEVSHMLDPTYGGGVKRIGVQIGPPELEVYDDPKAVESPAIRFFDDECVVTGRRHLIEDGRIVDLHHTRNTAKIYGSEPGSAYGLFSCPVPFHTTLVVKTGDWRENEILEDTQRGIYVEGASMAVLEAGYIRIVPEVAYVVERGELKEAIRVKNVKIPIAKLRTINAISKTHKLRVSYEKNWLVAEIAPMIRVEGYVE</sequence>
<dbReference type="GO" id="GO:0005829">
    <property type="term" value="C:cytosol"/>
    <property type="evidence" value="ECO:0007669"/>
    <property type="project" value="TreeGrafter"/>
</dbReference>
<evidence type="ECO:0000256" key="1">
    <source>
        <dbReference type="ARBA" id="ARBA00005836"/>
    </source>
</evidence>
<reference evidence="3" key="1">
    <citation type="journal article" date="2020" name="ISME J.">
        <title>Gammaproteobacteria mediating utilization of methyl-, sulfur- and petroleum organic compounds in deep ocean hydrothermal plumes.</title>
        <authorList>
            <person name="Zhou Z."/>
            <person name="Liu Y."/>
            <person name="Pan J."/>
            <person name="Cron B.R."/>
            <person name="Toner B.M."/>
            <person name="Anantharaman K."/>
            <person name="Breier J.A."/>
            <person name="Dick G.J."/>
            <person name="Li M."/>
        </authorList>
    </citation>
    <scope>NUCLEOTIDE SEQUENCE</scope>
    <source>
        <strain evidence="3">SZUA-1435</strain>
    </source>
</reference>
<dbReference type="SUPFAM" id="SSF111283">
    <property type="entry name" value="Putative modulator of DNA gyrase, PmbA/TldD"/>
    <property type="match status" value="1"/>
</dbReference>
<dbReference type="EMBL" id="DQTV01000030">
    <property type="protein sequence ID" value="HIP56707.1"/>
    <property type="molecule type" value="Genomic_DNA"/>
</dbReference>
<evidence type="ECO:0000259" key="2">
    <source>
        <dbReference type="Pfam" id="PF19289"/>
    </source>
</evidence>
<feature type="domain" description="Metalloprotease TldD/E C-terminal" evidence="2">
    <location>
        <begin position="206"/>
        <end position="415"/>
    </location>
</feature>
<dbReference type="GO" id="GO:0006508">
    <property type="term" value="P:proteolysis"/>
    <property type="evidence" value="ECO:0007669"/>
    <property type="project" value="InterPro"/>
</dbReference>
<protein>
    <recommendedName>
        <fullName evidence="2">Metalloprotease TldD/E C-terminal domain-containing protein</fullName>
    </recommendedName>
</protein>
<comment type="caution">
    <text evidence="3">The sequence shown here is derived from an EMBL/GenBank/DDBJ whole genome shotgun (WGS) entry which is preliminary data.</text>
</comment>
<dbReference type="Pfam" id="PF19289">
    <property type="entry name" value="PmbA_TldD_3rd"/>
    <property type="match status" value="1"/>
</dbReference>
<dbReference type="PANTHER" id="PTHR30624">
    <property type="entry name" value="UNCHARACTERIZED PROTEIN TLDD AND PMBA"/>
    <property type="match status" value="1"/>
</dbReference>
<organism evidence="3 4">
    <name type="scientific">Ignisphaera aggregans</name>
    <dbReference type="NCBI Taxonomy" id="334771"/>
    <lineage>
        <taxon>Archaea</taxon>
        <taxon>Thermoproteota</taxon>
        <taxon>Thermoprotei</taxon>
        <taxon>Desulfurococcales</taxon>
        <taxon>Desulfurococcaceae</taxon>
        <taxon>Ignisphaera</taxon>
    </lineage>
</organism>
<proteinExistence type="inferred from homology"/>
<accession>A0A833DSW5</accession>
<dbReference type="GO" id="GO:0008237">
    <property type="term" value="F:metallopeptidase activity"/>
    <property type="evidence" value="ECO:0007669"/>
    <property type="project" value="InterPro"/>
</dbReference>
<gene>
    <name evidence="3" type="ORF">EYH02_01340</name>
</gene>
<dbReference type="PANTHER" id="PTHR30624:SF0">
    <property type="entry name" value="METALLOPROTEASE SLR0863"/>
    <property type="match status" value="1"/>
</dbReference>
<comment type="similarity">
    <text evidence="1">Belongs to the peptidase U62 family.</text>
</comment>
<dbReference type="InterPro" id="IPR045569">
    <property type="entry name" value="Metalloprtase-TldD/E_C"/>
</dbReference>
<dbReference type="InterPro" id="IPR036059">
    <property type="entry name" value="TldD/PmbA_sf"/>
</dbReference>
<dbReference type="InterPro" id="IPR051463">
    <property type="entry name" value="Peptidase_U62_metallo"/>
</dbReference>
<evidence type="ECO:0000313" key="3">
    <source>
        <dbReference type="EMBL" id="HIP56707.1"/>
    </source>
</evidence>
<dbReference type="AlphaFoldDB" id="A0A833DSW5"/>